<sequence length="122" mass="13161">MPRVALIAHDEKKPDLIEFANDNEDLLDECELIATGTTGKRLLEETDLDVERKASGPLGGDLMIGAEVAEGVLDGIVFLRDPLQAQPHEPDISALLRICDVHETALATNLASAEYLVEGLAE</sequence>
<comment type="catalytic activity">
    <reaction evidence="2">
        <text>dihydroxyacetone phosphate = methylglyoxal + phosphate</text>
        <dbReference type="Rhea" id="RHEA:17937"/>
        <dbReference type="ChEBI" id="CHEBI:17158"/>
        <dbReference type="ChEBI" id="CHEBI:43474"/>
        <dbReference type="ChEBI" id="CHEBI:57642"/>
        <dbReference type="EC" id="4.2.3.3"/>
    </reaction>
</comment>
<feature type="binding site" evidence="2">
    <location>
        <begin position="35"/>
        <end position="38"/>
    </location>
    <ligand>
        <name>substrate</name>
    </ligand>
</feature>
<feature type="active site" description="Proton donor/acceptor" evidence="2">
    <location>
        <position position="61"/>
    </location>
</feature>
<dbReference type="PROSITE" id="PS51855">
    <property type="entry name" value="MGS"/>
    <property type="match status" value="1"/>
</dbReference>
<feature type="binding site" evidence="2">
    <location>
        <position position="13"/>
    </location>
    <ligand>
        <name>substrate</name>
    </ligand>
</feature>
<keyword evidence="1" id="KW-0665">Pyrimidine biosynthesis</keyword>
<dbReference type="SUPFAM" id="SSF52335">
    <property type="entry name" value="Methylglyoxal synthase-like"/>
    <property type="match status" value="1"/>
</dbReference>
<dbReference type="GO" id="GO:0008929">
    <property type="term" value="F:methylglyoxal synthase activity"/>
    <property type="evidence" value="ECO:0007669"/>
    <property type="project" value="UniProtKB-UniRule"/>
</dbReference>
<dbReference type="PANTHER" id="PTHR30492:SF0">
    <property type="entry name" value="METHYLGLYOXAL SYNTHASE"/>
    <property type="match status" value="1"/>
</dbReference>
<dbReference type="Pfam" id="PF02142">
    <property type="entry name" value="MGS"/>
    <property type="match status" value="1"/>
</dbReference>
<dbReference type="HAMAP" id="MF_00549">
    <property type="entry name" value="Methylglyoxal_synth"/>
    <property type="match status" value="1"/>
</dbReference>
<gene>
    <name evidence="2" type="primary">mgsA</name>
    <name evidence="4" type="ORF">SAMN05444422_11160</name>
</gene>
<dbReference type="AlphaFoldDB" id="A0A1I1KEF3"/>
<dbReference type="Proteomes" id="UP000199161">
    <property type="component" value="Unassembled WGS sequence"/>
</dbReference>
<dbReference type="EC" id="4.2.3.3" evidence="2"/>
<comment type="similarity">
    <text evidence="2">Belongs to the methylglyoxal synthase family.</text>
</comment>
<feature type="binding site" evidence="2">
    <location>
        <position position="9"/>
    </location>
    <ligand>
        <name>substrate</name>
    </ligand>
</feature>
<feature type="binding site" evidence="2">
    <location>
        <begin position="55"/>
        <end position="56"/>
    </location>
    <ligand>
        <name>substrate</name>
    </ligand>
</feature>
<feature type="domain" description="MGS-like" evidence="3">
    <location>
        <begin position="1"/>
        <end position="122"/>
    </location>
</feature>
<organism evidence="4 5">
    <name type="scientific">Natronobacterium haloterrestre</name>
    <name type="common">Halobiforma haloterrestris</name>
    <dbReference type="NCBI Taxonomy" id="148448"/>
    <lineage>
        <taxon>Archaea</taxon>
        <taxon>Methanobacteriati</taxon>
        <taxon>Methanobacteriota</taxon>
        <taxon>Stenosarchaea group</taxon>
        <taxon>Halobacteria</taxon>
        <taxon>Halobacteriales</taxon>
        <taxon>Natrialbaceae</taxon>
        <taxon>Natronobacterium</taxon>
    </lineage>
</organism>
<dbReference type="CDD" id="cd01422">
    <property type="entry name" value="MGS"/>
    <property type="match status" value="1"/>
</dbReference>
<dbReference type="GO" id="GO:0005829">
    <property type="term" value="C:cytosol"/>
    <property type="evidence" value="ECO:0007669"/>
    <property type="project" value="TreeGrafter"/>
</dbReference>
<evidence type="ECO:0000313" key="5">
    <source>
        <dbReference type="Proteomes" id="UP000199161"/>
    </source>
</evidence>
<evidence type="ECO:0000256" key="2">
    <source>
        <dbReference type="HAMAP-Rule" id="MF_00549"/>
    </source>
</evidence>
<evidence type="ECO:0000259" key="3">
    <source>
        <dbReference type="PROSITE" id="PS51855"/>
    </source>
</evidence>
<keyword evidence="5" id="KW-1185">Reference proteome</keyword>
<dbReference type="PIRSF" id="PIRSF006614">
    <property type="entry name" value="Methylglyox_syn"/>
    <property type="match status" value="1"/>
</dbReference>
<feature type="binding site" evidence="2">
    <location>
        <position position="88"/>
    </location>
    <ligand>
        <name>substrate</name>
    </ligand>
</feature>
<dbReference type="InterPro" id="IPR004363">
    <property type="entry name" value="Methylgl_synth"/>
</dbReference>
<dbReference type="SMART" id="SM00851">
    <property type="entry name" value="MGS"/>
    <property type="match status" value="1"/>
</dbReference>
<evidence type="ECO:0000256" key="1">
    <source>
        <dbReference type="ARBA" id="ARBA00022975"/>
    </source>
</evidence>
<dbReference type="PANTHER" id="PTHR30492">
    <property type="entry name" value="METHYLGLYOXAL SYNTHASE"/>
    <property type="match status" value="1"/>
</dbReference>
<name>A0A1I1KEF3_NATHA</name>
<comment type="function">
    <text evidence="2">Catalyzes the formation of methylglyoxal from dihydroxyacetone phosphate.</text>
</comment>
<dbReference type="InterPro" id="IPR036914">
    <property type="entry name" value="MGS-like_dom_sf"/>
</dbReference>
<evidence type="ECO:0000313" key="4">
    <source>
        <dbReference type="EMBL" id="SFC58905.1"/>
    </source>
</evidence>
<reference evidence="5" key="1">
    <citation type="submission" date="2016-10" db="EMBL/GenBank/DDBJ databases">
        <authorList>
            <person name="Varghese N."/>
            <person name="Submissions S."/>
        </authorList>
    </citation>
    <scope>NUCLEOTIDE SEQUENCE [LARGE SCALE GENOMIC DNA]</scope>
    <source>
        <strain evidence="5">DSM 13078</strain>
    </source>
</reference>
<protein>
    <recommendedName>
        <fullName evidence="2">Methylglyoxal synthase</fullName>
        <shortName evidence="2">MGS</shortName>
        <ecNumber evidence="2">4.2.3.3</ecNumber>
    </recommendedName>
</protein>
<dbReference type="EMBL" id="FOKW01000011">
    <property type="protein sequence ID" value="SFC58905.1"/>
    <property type="molecule type" value="Genomic_DNA"/>
</dbReference>
<dbReference type="Gene3D" id="3.40.50.1380">
    <property type="entry name" value="Methylglyoxal synthase-like domain"/>
    <property type="match status" value="1"/>
</dbReference>
<dbReference type="GO" id="GO:0006221">
    <property type="term" value="P:pyrimidine nucleotide biosynthetic process"/>
    <property type="evidence" value="ECO:0007669"/>
    <property type="project" value="UniProtKB-KW"/>
</dbReference>
<dbReference type="InterPro" id="IPR011607">
    <property type="entry name" value="MGS-like_dom"/>
</dbReference>
<accession>A0A1I1KEF3</accession>
<dbReference type="NCBIfam" id="TIGR00160">
    <property type="entry name" value="MGSA"/>
    <property type="match status" value="1"/>
</dbReference>
<keyword evidence="2" id="KW-0456">Lyase</keyword>
<dbReference type="GO" id="GO:0019242">
    <property type="term" value="P:methylglyoxal biosynthetic process"/>
    <property type="evidence" value="ECO:0007669"/>
    <property type="project" value="UniProtKB-UniRule"/>
</dbReference>
<dbReference type="RefSeq" id="WP_089789468.1">
    <property type="nucleotide sequence ID" value="NZ_FOKW01000011.1"/>
</dbReference>
<dbReference type="NCBIfam" id="NF003559">
    <property type="entry name" value="PRK05234.1"/>
    <property type="match status" value="1"/>
</dbReference>
<proteinExistence type="inferred from homology"/>
<dbReference type="OrthoDB" id="166237at2157"/>